<dbReference type="InterPro" id="IPR027417">
    <property type="entry name" value="P-loop_NTPase"/>
</dbReference>
<organism evidence="1 2">
    <name type="scientific">Modicisalibacter xianhensis</name>
    <dbReference type="NCBI Taxonomy" id="442341"/>
    <lineage>
        <taxon>Bacteria</taxon>
        <taxon>Pseudomonadati</taxon>
        <taxon>Pseudomonadota</taxon>
        <taxon>Gammaproteobacteria</taxon>
        <taxon>Oceanospirillales</taxon>
        <taxon>Halomonadaceae</taxon>
        <taxon>Modicisalibacter</taxon>
    </lineage>
</organism>
<evidence type="ECO:0000313" key="1">
    <source>
        <dbReference type="EMBL" id="TDX30767.1"/>
    </source>
</evidence>
<gene>
    <name evidence="1" type="ORF">DFO67_10422</name>
</gene>
<dbReference type="RefSeq" id="WP_134016825.1">
    <property type="nucleotide sequence ID" value="NZ_SOEC01000004.1"/>
</dbReference>
<comment type="caution">
    <text evidence="1">The sequence shown here is derived from an EMBL/GenBank/DDBJ whole genome shotgun (WGS) entry which is preliminary data.</text>
</comment>
<name>A0A4R8FW19_9GAMM</name>
<dbReference type="EMBL" id="SOEC01000004">
    <property type="protein sequence ID" value="TDX30767.1"/>
    <property type="molecule type" value="Genomic_DNA"/>
</dbReference>
<sequence length="433" mass="48761">MNKVVEIGYRPHFFQNKLHQAIRRFSVVVAHRRFGKTVYAVNTLIAAALRCTKKNPQFAYIAPYRNQAKAIAWKEIKKYTQMIPGIEYSEADLKVIFPHNNAEIRLYGADNPDALRGIYLDGCVLDEVADMRPEVWGEVVRPALADRKGWALFIGTPKGINMFSELYFHALETPGWYAAIFRASETGIIDDEELEAMKQTMTESQIAQELECDFSAAVDNVLINVNQVQAAAGKHLDETEFHRAPRILGVDVARYGDDRSVIIKRQGLAAFEPKIMRDVDNMELASIVAKHIDMWKPDATFIDAGRGEGVIDRLRQLGYTIIEVNFGGKPMDDRFSNKRSEMWSDMADWLKAGGAIPNHQELKTDLCVPTFSYKNAQGKFALESKDSIKDRGMKSPDVADALALTFAFPVAPKDYDSMRGNSHVAETEFDPWG</sequence>
<accession>A0A4R8FW19</accession>
<dbReference type="Gene3D" id="3.40.50.300">
    <property type="entry name" value="P-loop containing nucleotide triphosphate hydrolases"/>
    <property type="match status" value="1"/>
</dbReference>
<dbReference type="OrthoDB" id="9775154at2"/>
<evidence type="ECO:0008006" key="3">
    <source>
        <dbReference type="Google" id="ProtNLM"/>
    </source>
</evidence>
<reference evidence="1 2" key="1">
    <citation type="submission" date="2019-03" db="EMBL/GenBank/DDBJ databases">
        <title>Freshwater and sediment microbial communities from various areas in North America, analyzing microbe dynamics in response to fracking.</title>
        <authorList>
            <person name="Lamendella R."/>
        </authorList>
    </citation>
    <scope>NUCLEOTIDE SEQUENCE [LARGE SCALE GENOMIC DNA]</scope>
    <source>
        <strain evidence="1 2">6_TX</strain>
    </source>
</reference>
<dbReference type="AlphaFoldDB" id="A0A4R8FW19"/>
<evidence type="ECO:0000313" key="2">
    <source>
        <dbReference type="Proteomes" id="UP000294489"/>
    </source>
</evidence>
<protein>
    <recommendedName>
        <fullName evidence="3">Terminase-like family protein</fullName>
    </recommendedName>
</protein>
<dbReference type="Gene3D" id="3.30.420.240">
    <property type="match status" value="1"/>
</dbReference>
<dbReference type="Proteomes" id="UP000294489">
    <property type="component" value="Unassembled WGS sequence"/>
</dbReference>
<proteinExistence type="predicted"/>